<dbReference type="InterPro" id="IPR014284">
    <property type="entry name" value="RNA_pol_sigma-70_dom"/>
</dbReference>
<feature type="domain" description="RNA polymerase sigma-70 region 2" evidence="5">
    <location>
        <begin position="30"/>
        <end position="90"/>
    </location>
</feature>
<evidence type="ECO:0000256" key="4">
    <source>
        <dbReference type="ARBA" id="ARBA00023163"/>
    </source>
</evidence>
<keyword evidence="4" id="KW-0804">Transcription</keyword>
<dbReference type="AlphaFoldDB" id="A0A419A6Y5"/>
<dbReference type="Pfam" id="PF08281">
    <property type="entry name" value="Sigma70_r4_2"/>
    <property type="match status" value="1"/>
</dbReference>
<organism evidence="7 8">
    <name type="scientific">Paracoccus siganidrum</name>
    <dbReference type="NCBI Taxonomy" id="1276757"/>
    <lineage>
        <taxon>Bacteria</taxon>
        <taxon>Pseudomonadati</taxon>
        <taxon>Pseudomonadota</taxon>
        <taxon>Alphaproteobacteria</taxon>
        <taxon>Rhodobacterales</taxon>
        <taxon>Paracoccaceae</taxon>
        <taxon>Paracoccus</taxon>
    </lineage>
</organism>
<dbReference type="InterPro" id="IPR013325">
    <property type="entry name" value="RNA_pol_sigma_r2"/>
</dbReference>
<dbReference type="NCBIfam" id="TIGR02937">
    <property type="entry name" value="sigma70-ECF"/>
    <property type="match status" value="1"/>
</dbReference>
<dbReference type="PANTHER" id="PTHR43133">
    <property type="entry name" value="RNA POLYMERASE ECF-TYPE SIGMA FACTO"/>
    <property type="match status" value="1"/>
</dbReference>
<evidence type="ECO:0000259" key="6">
    <source>
        <dbReference type="Pfam" id="PF08281"/>
    </source>
</evidence>
<dbReference type="InterPro" id="IPR036388">
    <property type="entry name" value="WH-like_DNA-bd_sf"/>
</dbReference>
<dbReference type="OrthoDB" id="9780326at2"/>
<evidence type="ECO:0000259" key="5">
    <source>
        <dbReference type="Pfam" id="PF04542"/>
    </source>
</evidence>
<keyword evidence="3" id="KW-0731">Sigma factor</keyword>
<evidence type="ECO:0000256" key="2">
    <source>
        <dbReference type="ARBA" id="ARBA00023015"/>
    </source>
</evidence>
<dbReference type="GO" id="GO:0006352">
    <property type="term" value="P:DNA-templated transcription initiation"/>
    <property type="evidence" value="ECO:0007669"/>
    <property type="project" value="InterPro"/>
</dbReference>
<dbReference type="SUPFAM" id="SSF88946">
    <property type="entry name" value="Sigma2 domain of RNA polymerase sigma factors"/>
    <property type="match status" value="1"/>
</dbReference>
<feature type="domain" description="RNA polymerase sigma factor 70 region 4 type 2" evidence="6">
    <location>
        <begin position="123"/>
        <end position="172"/>
    </location>
</feature>
<dbReference type="EMBL" id="QZEW01000037">
    <property type="protein sequence ID" value="RJL16327.1"/>
    <property type="molecule type" value="Genomic_DNA"/>
</dbReference>
<dbReference type="RefSeq" id="WP_119898106.1">
    <property type="nucleotide sequence ID" value="NZ_QNRC01000002.1"/>
</dbReference>
<evidence type="ECO:0000313" key="7">
    <source>
        <dbReference type="EMBL" id="RJL16327.1"/>
    </source>
</evidence>
<dbReference type="Pfam" id="PF04542">
    <property type="entry name" value="Sigma70_r2"/>
    <property type="match status" value="1"/>
</dbReference>
<dbReference type="InterPro" id="IPR007627">
    <property type="entry name" value="RNA_pol_sigma70_r2"/>
</dbReference>
<dbReference type="Gene3D" id="1.10.1740.10">
    <property type="match status" value="1"/>
</dbReference>
<protein>
    <submittedName>
        <fullName evidence="7">RNA polymerase sigma factor</fullName>
    </submittedName>
</protein>
<sequence length="183" mass="20098">MSIAVSPDESALPPDADRRYLLAVDLLGGALNRLAAGYEANPAEREDLLQEIHLQLWRSLSGFDGRCSLRSWVYRVAHNVAADHVGRAMRRPTVSLELADLDDTTASVHAHEEDLLDRITLTQLYALLYRLGPIDRQVMLLYLEGESAAVTAEVCGLSPGAVATRIHRLKAMLGQMLKEGVTP</sequence>
<dbReference type="PANTHER" id="PTHR43133:SF45">
    <property type="entry name" value="RNA POLYMERASE ECF-TYPE SIGMA FACTOR"/>
    <property type="match status" value="1"/>
</dbReference>
<dbReference type="InterPro" id="IPR039425">
    <property type="entry name" value="RNA_pol_sigma-70-like"/>
</dbReference>
<dbReference type="GO" id="GO:0003677">
    <property type="term" value="F:DNA binding"/>
    <property type="evidence" value="ECO:0007669"/>
    <property type="project" value="InterPro"/>
</dbReference>
<proteinExistence type="inferred from homology"/>
<comment type="similarity">
    <text evidence="1">Belongs to the sigma-70 factor family. ECF subfamily.</text>
</comment>
<comment type="caution">
    <text evidence="7">The sequence shown here is derived from an EMBL/GenBank/DDBJ whole genome shotgun (WGS) entry which is preliminary data.</text>
</comment>
<keyword evidence="2" id="KW-0805">Transcription regulation</keyword>
<dbReference type="GO" id="GO:0016987">
    <property type="term" value="F:sigma factor activity"/>
    <property type="evidence" value="ECO:0007669"/>
    <property type="project" value="UniProtKB-KW"/>
</dbReference>
<evidence type="ECO:0000256" key="1">
    <source>
        <dbReference type="ARBA" id="ARBA00010641"/>
    </source>
</evidence>
<accession>A0A419A6Y5</accession>
<evidence type="ECO:0000256" key="3">
    <source>
        <dbReference type="ARBA" id="ARBA00023082"/>
    </source>
</evidence>
<reference evidence="8" key="1">
    <citation type="submission" date="2018-09" db="EMBL/GenBank/DDBJ databases">
        <title>Paracoccus onubensis nov. sp. a moderate halophilic bacterium isolated from Gruta de las Maravillas (Aracena, Spain).</title>
        <authorList>
            <person name="Jurado V."/>
            <person name="Gutierrez-Patricio S."/>
            <person name="Gonzalez-Pimentel J.L."/>
            <person name="Miller A.Z."/>
            <person name="Laiz L."/>
            <person name="Saiz-Jimenez C."/>
        </authorList>
    </citation>
    <scope>NUCLEOTIDE SEQUENCE [LARGE SCALE GENOMIC DNA]</scope>
    <source>
        <strain evidence="8">DSM 26381</strain>
    </source>
</reference>
<dbReference type="Proteomes" id="UP000283587">
    <property type="component" value="Unassembled WGS sequence"/>
</dbReference>
<dbReference type="SUPFAM" id="SSF88659">
    <property type="entry name" value="Sigma3 and sigma4 domains of RNA polymerase sigma factors"/>
    <property type="match status" value="1"/>
</dbReference>
<keyword evidence="8" id="KW-1185">Reference proteome</keyword>
<dbReference type="InterPro" id="IPR013249">
    <property type="entry name" value="RNA_pol_sigma70_r4_t2"/>
</dbReference>
<dbReference type="InterPro" id="IPR013324">
    <property type="entry name" value="RNA_pol_sigma_r3/r4-like"/>
</dbReference>
<evidence type="ECO:0000313" key="8">
    <source>
        <dbReference type="Proteomes" id="UP000283587"/>
    </source>
</evidence>
<name>A0A419A6Y5_9RHOB</name>
<dbReference type="Gene3D" id="1.10.10.10">
    <property type="entry name" value="Winged helix-like DNA-binding domain superfamily/Winged helix DNA-binding domain"/>
    <property type="match status" value="1"/>
</dbReference>
<gene>
    <name evidence="7" type="ORF">D3P05_10445</name>
</gene>